<dbReference type="SMART" id="SM00179">
    <property type="entry name" value="EGF_CA"/>
    <property type="match status" value="12"/>
</dbReference>
<evidence type="ECO:0000256" key="6">
    <source>
        <dbReference type="ARBA" id="ARBA00022737"/>
    </source>
</evidence>
<dbReference type="FunFam" id="2.10.25.10:FF:000143">
    <property type="entry name" value="Protein crumbs 1"/>
    <property type="match status" value="1"/>
</dbReference>
<feature type="disulfide bond" evidence="12">
    <location>
        <begin position="279"/>
        <end position="288"/>
    </location>
</feature>
<comment type="caution">
    <text evidence="12">Lacks conserved residue(s) required for the propagation of feature annotation.</text>
</comment>
<dbReference type="GO" id="GO:0048468">
    <property type="term" value="P:cell development"/>
    <property type="evidence" value="ECO:0007669"/>
    <property type="project" value="UniProtKB-ARBA"/>
</dbReference>
<evidence type="ECO:0000256" key="10">
    <source>
        <dbReference type="ARBA" id="ARBA00023157"/>
    </source>
</evidence>
<feature type="disulfide bond" evidence="12">
    <location>
        <begin position="606"/>
        <end position="615"/>
    </location>
</feature>
<evidence type="ECO:0000256" key="5">
    <source>
        <dbReference type="ARBA" id="ARBA00022729"/>
    </source>
</evidence>
<dbReference type="InterPro" id="IPR001881">
    <property type="entry name" value="EGF-like_Ca-bd_dom"/>
</dbReference>
<evidence type="ECO:0000256" key="4">
    <source>
        <dbReference type="ARBA" id="ARBA00022692"/>
    </source>
</evidence>
<dbReference type="GO" id="GO:0048732">
    <property type="term" value="P:gland development"/>
    <property type="evidence" value="ECO:0007669"/>
    <property type="project" value="UniProtKB-ARBA"/>
</dbReference>
<dbReference type="PRINTS" id="PR00010">
    <property type="entry name" value="EGFBLOOD"/>
</dbReference>
<keyword evidence="6" id="KW-0677">Repeat</keyword>
<dbReference type="GO" id="GO:0051093">
    <property type="term" value="P:negative regulation of developmental process"/>
    <property type="evidence" value="ECO:0007669"/>
    <property type="project" value="UniProtKB-ARBA"/>
</dbReference>
<dbReference type="InterPro" id="IPR000152">
    <property type="entry name" value="EGF-type_Asp/Asn_hydroxyl_site"/>
</dbReference>
<dbReference type="FunFam" id="2.10.25.10:FF:000431">
    <property type="entry name" value="Delta-like protein"/>
    <property type="match status" value="1"/>
</dbReference>
<dbReference type="Pfam" id="PF25024">
    <property type="entry name" value="EGF_TEN"/>
    <property type="match status" value="1"/>
</dbReference>
<dbReference type="SMART" id="SM00215">
    <property type="entry name" value="VWC_out"/>
    <property type="match status" value="1"/>
</dbReference>
<dbReference type="InterPro" id="IPR009030">
    <property type="entry name" value="Growth_fac_rcpt_cys_sf"/>
</dbReference>
<dbReference type="PROSITE" id="PS50026">
    <property type="entry name" value="EGF_3"/>
    <property type="match status" value="12"/>
</dbReference>
<evidence type="ECO:0000256" key="3">
    <source>
        <dbReference type="ARBA" id="ARBA00022536"/>
    </source>
</evidence>
<evidence type="ECO:0000256" key="9">
    <source>
        <dbReference type="ARBA" id="ARBA00023136"/>
    </source>
</evidence>
<keyword evidence="7" id="KW-0914">Notch signaling pathway</keyword>
<dbReference type="SUPFAM" id="SSF57196">
    <property type="entry name" value="EGF/Laminin"/>
    <property type="match status" value="4"/>
</dbReference>
<dbReference type="GO" id="GO:0022008">
    <property type="term" value="P:neurogenesis"/>
    <property type="evidence" value="ECO:0007669"/>
    <property type="project" value="UniProtKB-ARBA"/>
</dbReference>
<dbReference type="InterPro" id="IPR000742">
    <property type="entry name" value="EGF"/>
</dbReference>
<keyword evidence="8 13" id="KW-1133">Transmembrane helix</keyword>
<dbReference type="PRINTS" id="PR02059">
    <property type="entry name" value="JAGGEDFAMILY"/>
</dbReference>
<dbReference type="InterPro" id="IPR013032">
    <property type="entry name" value="EGF-like_CS"/>
</dbReference>
<dbReference type="GO" id="GO:0007219">
    <property type="term" value="P:Notch signaling pathway"/>
    <property type="evidence" value="ECO:0007669"/>
    <property type="project" value="UniProtKB-KW"/>
</dbReference>
<proteinExistence type="predicted"/>
<dbReference type="EMBL" id="OD565254">
    <property type="protein sequence ID" value="CAD7441239.1"/>
    <property type="molecule type" value="Genomic_DNA"/>
</dbReference>
<dbReference type="Gene3D" id="2.10.25.10">
    <property type="entry name" value="Laminin"/>
    <property type="match status" value="12"/>
</dbReference>
<feature type="disulfide bond" evidence="12">
    <location>
        <begin position="66"/>
        <end position="75"/>
    </location>
</feature>
<dbReference type="GO" id="GO:0005112">
    <property type="term" value="F:Notch binding"/>
    <property type="evidence" value="ECO:0007669"/>
    <property type="project" value="InterPro"/>
</dbReference>
<keyword evidence="10 12" id="KW-1015">Disulfide bond</keyword>
<feature type="disulfide bond" evidence="12">
    <location>
        <begin position="141"/>
        <end position="150"/>
    </location>
</feature>
<dbReference type="FunFam" id="2.10.25.10:FF:000613">
    <property type="entry name" value="Delta-like protein"/>
    <property type="match status" value="1"/>
</dbReference>
<comment type="subcellular location">
    <subcellularLocation>
        <location evidence="1">Membrane</location>
        <topology evidence="1">Single-pass type I membrane protein</topology>
    </subcellularLocation>
</comment>
<name>A0A7R9EVP2_9NEOP</name>
<gene>
    <name evidence="15" type="ORF">TBIB3V08_LOCUS3712</name>
</gene>
<feature type="transmembrane region" description="Helical" evidence="13">
    <location>
        <begin position="859"/>
        <end position="882"/>
    </location>
</feature>
<feature type="domain" description="EGF-like" evidence="14">
    <location>
        <begin position="214"/>
        <end position="251"/>
    </location>
</feature>
<keyword evidence="11" id="KW-0325">Glycoprotein</keyword>
<keyword evidence="2" id="KW-0217">Developmental protein</keyword>
<dbReference type="Pfam" id="PF23575">
    <property type="entry name" value="JAG1"/>
    <property type="match status" value="1"/>
</dbReference>
<feature type="disulfide bond" evidence="12">
    <location>
        <begin position="82"/>
        <end position="92"/>
    </location>
</feature>
<dbReference type="FunFam" id="2.10.25.10:FF:000434">
    <property type="entry name" value="Predicted protein"/>
    <property type="match status" value="1"/>
</dbReference>
<dbReference type="PROSITE" id="PS00022">
    <property type="entry name" value="EGF_1"/>
    <property type="match status" value="12"/>
</dbReference>
<dbReference type="AlphaFoldDB" id="A0A7R9EVP2"/>
<feature type="disulfide bond" evidence="12">
    <location>
        <begin position="568"/>
        <end position="577"/>
    </location>
</feature>
<dbReference type="FunFam" id="2.10.25.10:FF:000061">
    <property type="entry name" value="Delta-like protein"/>
    <property type="match status" value="1"/>
</dbReference>
<dbReference type="FunFam" id="2.10.25.10:FF:000117">
    <property type="entry name" value="Delta-like protein"/>
    <property type="match status" value="1"/>
</dbReference>
<dbReference type="InterPro" id="IPR018097">
    <property type="entry name" value="EGF_Ca-bd_CS"/>
</dbReference>
<feature type="domain" description="EGF-like" evidence="14">
    <location>
        <begin position="580"/>
        <end position="616"/>
    </location>
</feature>
<protein>
    <recommendedName>
        <fullName evidence="14">EGF-like domain-containing protein</fullName>
    </recommendedName>
</protein>
<dbReference type="FunFam" id="2.10.25.10:FF:000173">
    <property type="entry name" value="Neurogenic locus notch protein 2"/>
    <property type="match status" value="1"/>
</dbReference>
<dbReference type="GO" id="GO:0016324">
    <property type="term" value="C:apical plasma membrane"/>
    <property type="evidence" value="ECO:0007669"/>
    <property type="project" value="UniProtKB-ARBA"/>
</dbReference>
<dbReference type="InterPro" id="IPR001007">
    <property type="entry name" value="VWF_dom"/>
</dbReference>
<keyword evidence="5" id="KW-0732">Signal</keyword>
<feature type="domain" description="EGF-like" evidence="14">
    <location>
        <begin position="2"/>
        <end position="38"/>
    </location>
</feature>
<keyword evidence="4 13" id="KW-0812">Transmembrane</keyword>
<dbReference type="PROSITE" id="PS01186">
    <property type="entry name" value="EGF_2"/>
    <property type="match status" value="8"/>
</dbReference>
<feature type="domain" description="EGF-like" evidence="14">
    <location>
        <begin position="115"/>
        <end position="151"/>
    </location>
</feature>
<feature type="domain" description="EGF-like" evidence="14">
    <location>
        <begin position="153"/>
        <end position="189"/>
    </location>
</feature>
<feature type="domain" description="EGF-like" evidence="14">
    <location>
        <begin position="78"/>
        <end position="113"/>
    </location>
</feature>
<dbReference type="PROSITE" id="PS00010">
    <property type="entry name" value="ASX_HYDROXYL"/>
    <property type="match status" value="11"/>
</dbReference>
<dbReference type="Pfam" id="PF12661">
    <property type="entry name" value="hEGF"/>
    <property type="match status" value="1"/>
</dbReference>
<evidence type="ECO:0000256" key="2">
    <source>
        <dbReference type="ARBA" id="ARBA00022473"/>
    </source>
</evidence>
<feature type="disulfide bond" evidence="12">
    <location>
        <begin position="28"/>
        <end position="37"/>
    </location>
</feature>
<sequence>MDVDECSSVPCQNGGTCVDLVDGFRCKCTPEWEGSACQFDADECQDSPCINAYSCQNLVGDYKCKCQKGWAGKNCDHNINDCVGQCLHGGTCIDLVNNYHCACQAGYTGRHCDTDINECANNPCMNQGECSDRVNGYRCICAVGYIGEQCEVKNDHCINNPCKNEAHCFNTQGDYYCLCSEEWQGKNCSTKRQQCLHPPCEVIDSCTVSAPSGSAIMVPSGICGDHGMCVGLPGGGFRCSCEAGYTGQYCHENINDCKVNPCQNGGTCVDKVSSFQCICKEGWEGEICATNLKKDLFRGSGGRLENHFVKTTLSTPNRDSNLDLPIIVSLDYCESSTLGHVRRDLLWRREVPVKCKEVLYKAYIVPSVTYAAKTWKGNIRKTKKMEAMGMKFVRSMLAVTRRNKIEFIRERMRVQRVHEIVEEAKQNKDECIPNPCRNNGSCLDGIADFVCSCRDGWKGKTCNLKDSHCDRSTCRNGGTCQDLGDTYVCLCLPDWEGTTCHIAKSYACKSNPCQNGATCVNTGDFYSCICKEGFEGQHCQHDINDCNPLPCFNGGKCIDGVNWFLCECAPGFTGPDCRININECASNPCGYGSTCVDDIGQFQCLCPKGRIGVRCEGVEVMAYSPGTCFWNTQYYSNNASWQYECNMCSCEDSVVKCTKVWCGLGNCLGQDSIICQPNQVCVPSPREACLAPPCVPWGECRDLQSGKRVGPPQLPSLPSCWPNQASLSLSCVRLSLYVDRNKLPPGVSIEGLCDQLRILLALHQASLESDHQLVLLCDLKQGYNDTIEATLVSNWQSSLSQSTGLQENTAVTDGIKVLGEAISRKQTNFPVFTSSVVEVKVETAIATSREEKKKEDNGYFIALICIILVLVLGAVVGSLYYWHNVWRRRIMLGSGAHLGGSRATNCDDEKSNNLQNEENLRRYVANPLKEESVPSLVSAKSSTSVESISDCQPHRVSVVRPLSTDASSSTSTAEMLEVIPDPDVVPVKPLATDLSRQSSPRRNSQILLFKAQSPDVRKNTAAFDDIGPHKDFAKRVINLKVLPSVQRTFQPPCEVDRGGGDMLTVIV</sequence>
<evidence type="ECO:0000259" key="14">
    <source>
        <dbReference type="PROSITE" id="PS50026"/>
    </source>
</evidence>
<dbReference type="PANTHER" id="PTHR12916:SF4">
    <property type="entry name" value="UNINFLATABLE, ISOFORM C"/>
    <property type="match status" value="1"/>
</dbReference>
<dbReference type="PROSITE" id="PS01187">
    <property type="entry name" value="EGF_CA"/>
    <property type="match status" value="3"/>
</dbReference>
<reference evidence="15" key="1">
    <citation type="submission" date="2020-11" db="EMBL/GenBank/DDBJ databases">
        <authorList>
            <person name="Tran Van P."/>
        </authorList>
    </citation>
    <scope>NUCLEOTIDE SEQUENCE</scope>
</reference>
<dbReference type="FunFam" id="2.10.25.10:FF:000146">
    <property type="entry name" value="Putative neurogenic locus notch"/>
    <property type="match status" value="1"/>
</dbReference>
<dbReference type="InterPro" id="IPR056986">
    <property type="entry name" value="JAG1_1/2_dom"/>
</dbReference>
<evidence type="ECO:0000256" key="12">
    <source>
        <dbReference type="PROSITE-ProRule" id="PRU00076"/>
    </source>
</evidence>
<feature type="domain" description="EGF-like" evidence="14">
    <location>
        <begin position="427"/>
        <end position="463"/>
    </location>
</feature>
<feature type="disulfide bond" evidence="12">
    <location>
        <begin position="241"/>
        <end position="250"/>
    </location>
</feature>
<dbReference type="Pfam" id="PF00008">
    <property type="entry name" value="EGF"/>
    <property type="match status" value="5"/>
</dbReference>
<feature type="domain" description="EGF-like" evidence="14">
    <location>
        <begin position="40"/>
        <end position="76"/>
    </location>
</feature>
<evidence type="ECO:0000256" key="8">
    <source>
        <dbReference type="ARBA" id="ARBA00022989"/>
    </source>
</evidence>
<feature type="domain" description="EGF-like" evidence="14">
    <location>
        <begin position="542"/>
        <end position="578"/>
    </location>
</feature>
<evidence type="ECO:0000256" key="11">
    <source>
        <dbReference type="ARBA" id="ARBA00023180"/>
    </source>
</evidence>
<dbReference type="FunFam" id="2.10.25.10:FF:000004">
    <property type="entry name" value="Neurogenic locus notch 1"/>
    <property type="match status" value="2"/>
</dbReference>
<dbReference type="SMART" id="SM00181">
    <property type="entry name" value="EGF"/>
    <property type="match status" value="12"/>
</dbReference>
<dbReference type="FunFam" id="2.10.25.10:FF:000007">
    <property type="entry name" value="Delta-like protein"/>
    <property type="match status" value="1"/>
</dbReference>
<accession>A0A7R9EVP2</accession>
<dbReference type="SUPFAM" id="SSF57184">
    <property type="entry name" value="Growth factor receptor domain"/>
    <property type="match status" value="2"/>
</dbReference>
<dbReference type="PANTHER" id="PTHR12916">
    <property type="entry name" value="CYTOCHROME C OXIDASE POLYPEPTIDE VIC-2"/>
    <property type="match status" value="1"/>
</dbReference>
<dbReference type="GO" id="GO:0035222">
    <property type="term" value="P:wing disc pattern formation"/>
    <property type="evidence" value="ECO:0007669"/>
    <property type="project" value="UniProtKB-ARBA"/>
</dbReference>
<keyword evidence="3 12" id="KW-0245">EGF-like domain</keyword>
<feature type="domain" description="EGF-like" evidence="14">
    <location>
        <begin position="253"/>
        <end position="289"/>
    </location>
</feature>
<dbReference type="GO" id="GO:0005509">
    <property type="term" value="F:calcium ion binding"/>
    <property type="evidence" value="ECO:0007669"/>
    <property type="project" value="InterPro"/>
</dbReference>
<dbReference type="GO" id="GO:0001745">
    <property type="term" value="P:compound eye morphogenesis"/>
    <property type="evidence" value="ECO:0007669"/>
    <property type="project" value="UniProtKB-ARBA"/>
</dbReference>
<dbReference type="GO" id="GO:0051239">
    <property type="term" value="P:regulation of multicellular organismal process"/>
    <property type="evidence" value="ECO:0007669"/>
    <property type="project" value="UniProtKB-ARBA"/>
</dbReference>
<feature type="disulfide bond" evidence="12">
    <location>
        <begin position="530"/>
        <end position="539"/>
    </location>
</feature>
<feature type="domain" description="EGF-like" evidence="14">
    <location>
        <begin position="465"/>
        <end position="501"/>
    </location>
</feature>
<organism evidence="15">
    <name type="scientific">Timema bartmani</name>
    <dbReference type="NCBI Taxonomy" id="61472"/>
    <lineage>
        <taxon>Eukaryota</taxon>
        <taxon>Metazoa</taxon>
        <taxon>Ecdysozoa</taxon>
        <taxon>Arthropoda</taxon>
        <taxon>Hexapoda</taxon>
        <taxon>Insecta</taxon>
        <taxon>Pterygota</taxon>
        <taxon>Neoptera</taxon>
        <taxon>Polyneoptera</taxon>
        <taxon>Phasmatodea</taxon>
        <taxon>Timematodea</taxon>
        <taxon>Timematoidea</taxon>
        <taxon>Timematidae</taxon>
        <taxon>Timema</taxon>
    </lineage>
</organism>
<feature type="disulfide bond" evidence="12">
    <location>
        <begin position="103"/>
        <end position="112"/>
    </location>
</feature>
<evidence type="ECO:0000256" key="1">
    <source>
        <dbReference type="ARBA" id="ARBA00004479"/>
    </source>
</evidence>
<dbReference type="CDD" id="cd00054">
    <property type="entry name" value="EGF_CA"/>
    <property type="match status" value="12"/>
</dbReference>
<feature type="domain" description="EGF-like" evidence="14">
    <location>
        <begin position="504"/>
        <end position="540"/>
    </location>
</feature>
<dbReference type="InterPro" id="IPR026219">
    <property type="entry name" value="Jagged/Serrate"/>
</dbReference>
<feature type="disulfide bond" evidence="12">
    <location>
        <begin position="491"/>
        <end position="500"/>
    </location>
</feature>
<keyword evidence="9 13" id="KW-0472">Membrane</keyword>
<evidence type="ECO:0000256" key="7">
    <source>
        <dbReference type="ARBA" id="ARBA00022976"/>
    </source>
</evidence>
<feature type="disulfide bond" evidence="12">
    <location>
        <begin position="179"/>
        <end position="188"/>
    </location>
</feature>
<evidence type="ECO:0000256" key="13">
    <source>
        <dbReference type="SAM" id="Phobius"/>
    </source>
</evidence>
<feature type="disulfide bond" evidence="12">
    <location>
        <begin position="453"/>
        <end position="462"/>
    </location>
</feature>
<evidence type="ECO:0000313" key="15">
    <source>
        <dbReference type="EMBL" id="CAD7441239.1"/>
    </source>
</evidence>